<gene>
    <name evidence="1" type="ORF">CVT24_002860</name>
</gene>
<sequence>MDSEYAHLFANNFPPNLLLSRIGLSNLLSYMGTGQGSGTKRFLSNLATNRPNKFFFSSLSDITQVFEVAFQRNVTTYGHSLNRGYLAKAAAGCFDICVWGQPNKILGLQPDGRDNDAGVRAKFEPYWAETVQEAWSNFLGPLLDGDLTTILPEQKRAWKDAYNFLIGLQIFGFESGLTVFQCANNLSLAGLCHQPTVKDVAQWMSFSSGKHLGAQKALYGPLGFQADGTPTQSIYAIFYGLWKYLDIHLTDQDKADLGFGAMFLEHVLCKVERYDKRWPGEFLERSKNVEKENRPWIPGENTTNGDAFPFPLTIDRQAFQEILDSIKNN</sequence>
<dbReference type="AlphaFoldDB" id="A0A409X3W3"/>
<dbReference type="InParanoid" id="A0A409X3W3"/>
<keyword evidence="2" id="KW-1185">Reference proteome</keyword>
<name>A0A409X3W3_9AGAR</name>
<organism evidence="1 2">
    <name type="scientific">Panaeolus cyanescens</name>
    <dbReference type="NCBI Taxonomy" id="181874"/>
    <lineage>
        <taxon>Eukaryota</taxon>
        <taxon>Fungi</taxon>
        <taxon>Dikarya</taxon>
        <taxon>Basidiomycota</taxon>
        <taxon>Agaricomycotina</taxon>
        <taxon>Agaricomycetes</taxon>
        <taxon>Agaricomycetidae</taxon>
        <taxon>Agaricales</taxon>
        <taxon>Agaricineae</taxon>
        <taxon>Galeropsidaceae</taxon>
        <taxon>Panaeolus</taxon>
    </lineage>
</organism>
<dbReference type="EMBL" id="NHTK01004713">
    <property type="protein sequence ID" value="PPQ85445.1"/>
    <property type="molecule type" value="Genomic_DNA"/>
</dbReference>
<comment type="caution">
    <text evidence="1">The sequence shown here is derived from an EMBL/GenBank/DDBJ whole genome shotgun (WGS) entry which is preliminary data.</text>
</comment>
<accession>A0A409X3W3</accession>
<dbReference type="OrthoDB" id="3064439at2759"/>
<reference evidence="1 2" key="1">
    <citation type="journal article" date="2018" name="Evol. Lett.">
        <title>Horizontal gene cluster transfer increased hallucinogenic mushroom diversity.</title>
        <authorList>
            <person name="Reynolds H.T."/>
            <person name="Vijayakumar V."/>
            <person name="Gluck-Thaler E."/>
            <person name="Korotkin H.B."/>
            <person name="Matheny P.B."/>
            <person name="Slot J.C."/>
        </authorList>
    </citation>
    <scope>NUCLEOTIDE SEQUENCE [LARGE SCALE GENOMIC DNA]</scope>
    <source>
        <strain evidence="1 2">2629</strain>
    </source>
</reference>
<evidence type="ECO:0000313" key="2">
    <source>
        <dbReference type="Proteomes" id="UP000284842"/>
    </source>
</evidence>
<protein>
    <submittedName>
        <fullName evidence="1">Uncharacterized protein</fullName>
    </submittedName>
</protein>
<evidence type="ECO:0000313" key="1">
    <source>
        <dbReference type="EMBL" id="PPQ85445.1"/>
    </source>
</evidence>
<dbReference type="Proteomes" id="UP000284842">
    <property type="component" value="Unassembled WGS sequence"/>
</dbReference>
<proteinExistence type="predicted"/>